<dbReference type="Proteomes" id="UP000233534">
    <property type="component" value="Chromosome"/>
</dbReference>
<dbReference type="KEGG" id="hsc:HVS_10940"/>
<evidence type="ECO:0000259" key="1">
    <source>
        <dbReference type="SMART" id="SM00382"/>
    </source>
</evidence>
<dbReference type="SUPFAM" id="SSF52540">
    <property type="entry name" value="P-loop containing nucleoside triphosphate hydrolases"/>
    <property type="match status" value="1"/>
</dbReference>
<evidence type="ECO:0000313" key="3">
    <source>
        <dbReference type="Proteomes" id="UP000233534"/>
    </source>
</evidence>
<dbReference type="InterPro" id="IPR003593">
    <property type="entry name" value="AAA+_ATPase"/>
</dbReference>
<dbReference type="SMART" id="SM00382">
    <property type="entry name" value="AAA"/>
    <property type="match status" value="1"/>
</dbReference>
<proteinExistence type="predicted"/>
<dbReference type="InterPro" id="IPR008533">
    <property type="entry name" value="DUF815"/>
</dbReference>
<gene>
    <name evidence="2" type="ORF">HVS_10940</name>
</gene>
<accession>A0A2K9EJE1</accession>
<evidence type="ECO:0000313" key="2">
    <source>
        <dbReference type="EMBL" id="AUG58083.1"/>
    </source>
</evidence>
<dbReference type="CDD" id="cd00009">
    <property type="entry name" value="AAA"/>
    <property type="match status" value="1"/>
</dbReference>
<dbReference type="PANTHER" id="PTHR42935:SF1">
    <property type="entry name" value="SLR0930 PROTEIN"/>
    <property type="match status" value="1"/>
</dbReference>
<name>A0A2K9EJE1_9FIRM</name>
<dbReference type="PANTHER" id="PTHR42935">
    <property type="entry name" value="SLR0930 PROTEIN"/>
    <property type="match status" value="1"/>
</dbReference>
<dbReference type="AlphaFoldDB" id="A0A2K9EJE1"/>
<keyword evidence="3" id="KW-1185">Reference proteome</keyword>
<reference evidence="2 3" key="1">
    <citation type="submission" date="2017-12" db="EMBL/GenBank/DDBJ databases">
        <title>Complete genome sequence of Herbivorax saccincola GGR1, a novel Cellulosome-producing hydrolytic bacterium in a thermophilic biogas plant, established by Illumina and Nanopore MinION sequencing.</title>
        <authorList>
            <person name="Pechtl A."/>
            <person name="Ruckert C."/>
            <person name="Koeck D.E."/>
            <person name="Maus I."/>
            <person name="Winkler A."/>
            <person name="Kalinowski J."/>
            <person name="Puhler A."/>
            <person name="Schwarz W.W."/>
            <person name="Zverlov V.V."/>
            <person name="Schluter A."/>
            <person name="Liebl W."/>
        </authorList>
    </citation>
    <scope>NUCLEOTIDE SEQUENCE [LARGE SCALE GENOMIC DNA]</scope>
    <source>
        <strain evidence="3">SR1</strain>
    </source>
</reference>
<feature type="domain" description="AAA+ ATPase" evidence="1">
    <location>
        <begin position="267"/>
        <end position="384"/>
    </location>
</feature>
<dbReference type="Gene3D" id="3.40.50.300">
    <property type="entry name" value="P-loop containing nucleotide triphosphate hydrolases"/>
    <property type="match status" value="1"/>
</dbReference>
<dbReference type="Pfam" id="PF05673">
    <property type="entry name" value="DUF815"/>
    <property type="match status" value="1"/>
</dbReference>
<dbReference type="InterPro" id="IPR027417">
    <property type="entry name" value="P-loop_NTPase"/>
</dbReference>
<dbReference type="EMBL" id="CP025197">
    <property type="protein sequence ID" value="AUG58083.1"/>
    <property type="molecule type" value="Genomic_DNA"/>
</dbReference>
<organism evidence="2 3">
    <name type="scientific">Acetivibrio saccincola</name>
    <dbReference type="NCBI Taxonomy" id="1677857"/>
    <lineage>
        <taxon>Bacteria</taxon>
        <taxon>Bacillati</taxon>
        <taxon>Bacillota</taxon>
        <taxon>Clostridia</taxon>
        <taxon>Eubacteriales</taxon>
        <taxon>Oscillospiraceae</taxon>
        <taxon>Acetivibrio</taxon>
    </lineage>
</organism>
<protein>
    <submittedName>
        <fullName evidence="2">Replication factor C large subunit</fullName>
    </submittedName>
</protein>
<dbReference type="RefSeq" id="WP_235827691.1">
    <property type="nucleotide sequence ID" value="NZ_CP025197.1"/>
</dbReference>
<sequence length="473" mass="54869">MQNKEKKILISWADIEERCFIVQMNLEELLFNFDCLSVYRKFLEDKIIEKLYKLIDYINNDQPQFNVFTRLYNEFFIELIASNSTATLKEYVIEKIIFDENPFSMLAEKECFEDIDKQLVKAVSRDLDSLYAISSITSGEIKEFALKKISGSRLQRDAINGLASWEFEKKSKCSKKTFSVQCNDVFNEFYLNSTWGEKVKKLADFYYKNGCGIFARYSAFVWERKENGGYLRGIESPDPIRLSDFIGYEEQRLDVIKNTEKFVNGLPANNVLLYGDRGTGKSSTVKAIGNEYSESGLRIIEVSKKHLTDFPAIIRQVKNRKCKFIIFVDDLSFEDTEESYTVLKSVLEGGVENRPDNVLIYATSNRRHLIKEKFSERAGLKSDSLDDEVRARDTIQEKLSLSERFGITVIFSSPDKKEFLEIVEGLAEKRGINVDKDWLQKEAIKWELMYNGRSARTAKQFIDWLEGSEFLNN</sequence>